<keyword evidence="3" id="KW-0645">Protease</keyword>
<dbReference type="RefSeq" id="WP_045170902.1">
    <property type="nucleotide sequence ID" value="NZ_QOHL01000007.1"/>
</dbReference>
<evidence type="ECO:0000259" key="7">
    <source>
        <dbReference type="Pfam" id="PF05193"/>
    </source>
</evidence>
<dbReference type="InterPro" id="IPR050361">
    <property type="entry name" value="MPP/UQCRC_Complex"/>
</dbReference>
<dbReference type="GO" id="GO:0046872">
    <property type="term" value="F:metal ion binding"/>
    <property type="evidence" value="ECO:0007669"/>
    <property type="project" value="InterPro"/>
</dbReference>
<keyword evidence="4" id="KW-0378">Hydrolase</keyword>
<dbReference type="InterPro" id="IPR007863">
    <property type="entry name" value="Peptidase_M16_C"/>
</dbReference>
<organism evidence="8 9">
    <name type="scientific">Ehrlichia minasensis</name>
    <dbReference type="NCBI Taxonomy" id="1242993"/>
    <lineage>
        <taxon>Bacteria</taxon>
        <taxon>Pseudomonadati</taxon>
        <taxon>Pseudomonadota</taxon>
        <taxon>Alphaproteobacteria</taxon>
        <taxon>Rickettsiales</taxon>
        <taxon>Anaplasmataceae</taxon>
        <taxon>Ehrlichia</taxon>
    </lineage>
</organism>
<dbReference type="OrthoDB" id="9811314at2"/>
<reference evidence="8 9" key="1">
    <citation type="submission" date="2018-06" db="EMBL/GenBank/DDBJ databases">
        <title>Complete Genome Sequence of Ehrlichia minasensis Isolated From Cattle.</title>
        <authorList>
            <person name="Aguiar D.M."/>
            <person name="Araujo J.P.A.Jr."/>
            <person name="Nakazato L."/>
            <person name="Bard E."/>
            <person name="Cabezas-Cruz A."/>
        </authorList>
    </citation>
    <scope>NUCLEOTIDE SEQUENCE [LARGE SCALE GENOMIC DNA]</scope>
    <source>
        <strain evidence="8 9">B11</strain>
    </source>
</reference>
<dbReference type="SUPFAM" id="SSF63411">
    <property type="entry name" value="LuxS/MPP-like metallohydrolase"/>
    <property type="match status" value="2"/>
</dbReference>
<keyword evidence="9" id="KW-1185">Reference proteome</keyword>
<evidence type="ECO:0000256" key="5">
    <source>
        <dbReference type="RuleBase" id="RU004447"/>
    </source>
</evidence>
<dbReference type="PANTHER" id="PTHR11851">
    <property type="entry name" value="METALLOPROTEASE"/>
    <property type="match status" value="1"/>
</dbReference>
<dbReference type="STRING" id="1242993.ehr_00308"/>
<evidence type="ECO:0000259" key="6">
    <source>
        <dbReference type="Pfam" id="PF00675"/>
    </source>
</evidence>
<comment type="cofactor">
    <cofactor evidence="1">
        <name>Zn(2+)</name>
        <dbReference type="ChEBI" id="CHEBI:29105"/>
    </cofactor>
</comment>
<dbReference type="InterPro" id="IPR001431">
    <property type="entry name" value="Pept_M16_Zn_BS"/>
</dbReference>
<dbReference type="EMBL" id="QOHL01000007">
    <property type="protein sequence ID" value="RZB12810.1"/>
    <property type="molecule type" value="Genomic_DNA"/>
</dbReference>
<evidence type="ECO:0000313" key="8">
    <source>
        <dbReference type="EMBL" id="RZB12810.1"/>
    </source>
</evidence>
<evidence type="ECO:0000313" key="9">
    <source>
        <dbReference type="Proteomes" id="UP000293377"/>
    </source>
</evidence>
<evidence type="ECO:0000256" key="3">
    <source>
        <dbReference type="ARBA" id="ARBA00022670"/>
    </source>
</evidence>
<evidence type="ECO:0000256" key="4">
    <source>
        <dbReference type="ARBA" id="ARBA00023049"/>
    </source>
</evidence>
<dbReference type="Pfam" id="PF00675">
    <property type="entry name" value="Peptidase_M16"/>
    <property type="match status" value="1"/>
</dbReference>
<dbReference type="Proteomes" id="UP000293377">
    <property type="component" value="Unassembled WGS sequence"/>
</dbReference>
<dbReference type="FunFam" id="3.30.830.10:FF:000008">
    <property type="entry name" value="Mitochondrial-processing peptidase subunit beta"/>
    <property type="match status" value="1"/>
</dbReference>
<keyword evidence="4" id="KW-0482">Metalloprotease</keyword>
<comment type="caution">
    <text evidence="8">The sequence shown here is derived from an EMBL/GenBank/DDBJ whole genome shotgun (WGS) entry which is preliminary data.</text>
</comment>
<gene>
    <name evidence="8" type="ORF">DRF75_02190</name>
</gene>
<feature type="domain" description="Peptidase M16 C-terminal" evidence="7">
    <location>
        <begin position="166"/>
        <end position="337"/>
    </location>
</feature>
<evidence type="ECO:0000256" key="2">
    <source>
        <dbReference type="ARBA" id="ARBA00007261"/>
    </source>
</evidence>
<evidence type="ECO:0000256" key="1">
    <source>
        <dbReference type="ARBA" id="ARBA00001947"/>
    </source>
</evidence>
<dbReference type="AlphaFoldDB" id="A0A4Q6I694"/>
<dbReference type="GO" id="GO:0006508">
    <property type="term" value="P:proteolysis"/>
    <property type="evidence" value="ECO:0007669"/>
    <property type="project" value="UniProtKB-KW"/>
</dbReference>
<sequence>MSPSITQFRNNFTIITDTMPHVESVSINIWINVGSRYENTNITGISHFLEHMAFKGTKTRTALDIAQTFDDIGGNFNAHTDREHTVYHVKTLKRDIKIAIEVLADIILNSQFPQEEIDREKGVVLQEIYQTNDSPTSIIFDKYIEAAYPNQIFGKSILGTPESVTNLSKEDLQTYMSEYYHAGNMLLSVAGNITHEEVIDLVSQYFSKMKKSAPKTAAPSVYYSGEYREIRNLEQVHLVIGFPSVSYKDDQFYTVQILDSILGNGMSSRLFQKIREQLGLVYTISSFNSSYSDNGIFSIYAATDKNNLIQLLTTIASEVKNITINLEENEITRAKGKLISEILMSRESTTARAESLGYYYSHYNRYILKEELIKKISAITLIDLQNCIHNLLGSNNKITLAAIGQIENLPSYSDIVQMFHI</sequence>
<dbReference type="PANTHER" id="PTHR11851:SF49">
    <property type="entry name" value="MITOCHONDRIAL-PROCESSING PEPTIDASE SUBUNIT ALPHA"/>
    <property type="match status" value="1"/>
</dbReference>
<proteinExistence type="inferred from homology"/>
<dbReference type="InterPro" id="IPR011765">
    <property type="entry name" value="Pept_M16_N"/>
</dbReference>
<dbReference type="InterPro" id="IPR011249">
    <property type="entry name" value="Metalloenz_LuxS/M16"/>
</dbReference>
<dbReference type="PROSITE" id="PS00143">
    <property type="entry name" value="INSULINASE"/>
    <property type="match status" value="1"/>
</dbReference>
<dbReference type="GO" id="GO:0004222">
    <property type="term" value="F:metalloendopeptidase activity"/>
    <property type="evidence" value="ECO:0007669"/>
    <property type="project" value="InterPro"/>
</dbReference>
<comment type="similarity">
    <text evidence="2 5">Belongs to the peptidase M16 family.</text>
</comment>
<dbReference type="Pfam" id="PF05193">
    <property type="entry name" value="Peptidase_M16_C"/>
    <property type="match status" value="1"/>
</dbReference>
<accession>A0A4Q6I694</accession>
<protein>
    <submittedName>
        <fullName evidence="8">Insulinase family protein</fullName>
    </submittedName>
</protein>
<name>A0A4Q6I694_9RICK</name>
<dbReference type="Gene3D" id="3.30.830.10">
    <property type="entry name" value="Metalloenzyme, LuxS/M16 peptidase-like"/>
    <property type="match status" value="2"/>
</dbReference>
<feature type="domain" description="Peptidase M16 N-terminal" evidence="6">
    <location>
        <begin position="15"/>
        <end position="160"/>
    </location>
</feature>